<evidence type="ECO:0000256" key="1">
    <source>
        <dbReference type="ARBA" id="ARBA00004496"/>
    </source>
</evidence>
<dbReference type="GO" id="GO:0006592">
    <property type="term" value="P:ornithine biosynthetic process"/>
    <property type="evidence" value="ECO:0007669"/>
    <property type="project" value="TreeGrafter"/>
</dbReference>
<dbReference type="InterPro" id="IPR016117">
    <property type="entry name" value="ArgJ-like_dom_sf"/>
</dbReference>
<dbReference type="PANTHER" id="PTHR23100:SF0">
    <property type="entry name" value="ARGININE BIOSYNTHESIS BIFUNCTIONAL PROTEIN ARGJ, MITOCHONDRIAL"/>
    <property type="match status" value="1"/>
</dbReference>
<dbReference type="Pfam" id="PF01960">
    <property type="entry name" value="ArgJ"/>
    <property type="match status" value="1"/>
</dbReference>
<evidence type="ECO:0000256" key="6">
    <source>
        <dbReference type="ARBA" id="ARBA00023315"/>
    </source>
</evidence>
<evidence type="ECO:0000256" key="2">
    <source>
        <dbReference type="ARBA" id="ARBA00006774"/>
    </source>
</evidence>
<dbReference type="NCBIfam" id="NF003802">
    <property type="entry name" value="PRK05388.1"/>
    <property type="match status" value="1"/>
</dbReference>
<evidence type="ECO:0000313" key="7">
    <source>
        <dbReference type="EMBL" id="SVA32884.1"/>
    </source>
</evidence>
<protein>
    <submittedName>
        <fullName evidence="7">Uncharacterized protein</fullName>
    </submittedName>
</protein>
<dbReference type="GO" id="GO:0004358">
    <property type="term" value="F:L-glutamate N-acetyltransferase activity, acting on acetyl-L-ornithine as donor"/>
    <property type="evidence" value="ECO:0007669"/>
    <property type="project" value="InterPro"/>
</dbReference>
<comment type="similarity">
    <text evidence="2">Belongs to the ArgJ family.</text>
</comment>
<dbReference type="PANTHER" id="PTHR23100">
    <property type="entry name" value="ARGININE BIOSYNTHESIS BIFUNCTIONAL PROTEIN ARGJ"/>
    <property type="match status" value="1"/>
</dbReference>
<dbReference type="GO" id="GO:0006526">
    <property type="term" value="P:L-arginine biosynthetic process"/>
    <property type="evidence" value="ECO:0007669"/>
    <property type="project" value="InterPro"/>
</dbReference>
<reference evidence="7" key="1">
    <citation type="submission" date="2018-05" db="EMBL/GenBank/DDBJ databases">
        <authorList>
            <person name="Lanie J.A."/>
            <person name="Ng W.-L."/>
            <person name="Kazmierczak K.M."/>
            <person name="Andrzejewski T.M."/>
            <person name="Davidsen T.M."/>
            <person name="Wayne K.J."/>
            <person name="Tettelin H."/>
            <person name="Glass J.I."/>
            <person name="Rusch D."/>
            <person name="Podicherti R."/>
            <person name="Tsui H.-C.T."/>
            <person name="Winkler M.E."/>
        </authorList>
    </citation>
    <scope>NUCLEOTIDE SEQUENCE</scope>
</reference>
<dbReference type="AlphaFoldDB" id="A0A381UY52"/>
<dbReference type="GO" id="GO:0005737">
    <property type="term" value="C:cytoplasm"/>
    <property type="evidence" value="ECO:0007669"/>
    <property type="project" value="UniProtKB-SubCell"/>
</dbReference>
<accession>A0A381UY52</accession>
<dbReference type="Gene3D" id="3.10.20.340">
    <property type="entry name" value="ArgJ beta chain, C-terminal domain"/>
    <property type="match status" value="1"/>
</dbReference>
<keyword evidence="6" id="KW-0012">Acyltransferase</keyword>
<dbReference type="EMBL" id="UINC01007358">
    <property type="protein sequence ID" value="SVA32884.1"/>
    <property type="molecule type" value="Genomic_DNA"/>
</dbReference>
<keyword evidence="5" id="KW-0068">Autocatalytic cleavage</keyword>
<sequence length="405" mass="44822">MKSNLSSPFKPKSVKDYKPQDLTIYTLRAGFKKKGKDLLIIVFDKAVPVANAYSQTSMPSAPIIWDKKNNNSFCKVLIVNSGNANAHTGIRGINQIEKYTKVASKIFQCKKSEILVSSTGVIGEELDSAKIIKKLNCISKNSLKSVKDAAKAIMTTDTFSKVEVVKFRYKSKQIIIYGFAKGSGMIAPNMGTMLAYIFIEAPLKKKDLKNMLMKHIDSTFNSISVDGDTSTSDTIMLFSTGLKNPKIIMNNNLLNKISARVNDIMLSLSKQIVSDGEGISKLIEVTVSNAKNKTQASNVAFSIAESTLVKTAIAGEDANWGRVVMAIGKADKHIDQDKIIIKFGNSVVAKKGARYQKIDLRKLNHYMKNKIVKINVNLGIGKYTKRVWSSDLTHRYININADYRS</sequence>
<evidence type="ECO:0000256" key="5">
    <source>
        <dbReference type="ARBA" id="ARBA00022813"/>
    </source>
</evidence>
<dbReference type="InterPro" id="IPR002813">
    <property type="entry name" value="Arg_biosynth_ArgJ"/>
</dbReference>
<dbReference type="GO" id="GO:0004042">
    <property type="term" value="F:L-glutamate N-acetyltransferase activity"/>
    <property type="evidence" value="ECO:0007669"/>
    <property type="project" value="TreeGrafter"/>
</dbReference>
<evidence type="ECO:0000256" key="3">
    <source>
        <dbReference type="ARBA" id="ARBA00022490"/>
    </source>
</evidence>
<dbReference type="HAMAP" id="MF_01106">
    <property type="entry name" value="ArgJ"/>
    <property type="match status" value="1"/>
</dbReference>
<gene>
    <name evidence="7" type="ORF">METZ01_LOCUS85738</name>
</gene>
<organism evidence="7">
    <name type="scientific">marine metagenome</name>
    <dbReference type="NCBI Taxonomy" id="408172"/>
    <lineage>
        <taxon>unclassified sequences</taxon>
        <taxon>metagenomes</taxon>
        <taxon>ecological metagenomes</taxon>
    </lineage>
</organism>
<name>A0A381UY52_9ZZZZ</name>
<proteinExistence type="inferred from homology"/>
<dbReference type="SUPFAM" id="SSF56266">
    <property type="entry name" value="DmpA/ArgJ-like"/>
    <property type="match status" value="1"/>
</dbReference>
<keyword evidence="3" id="KW-0963">Cytoplasm</keyword>
<keyword evidence="4" id="KW-0808">Transferase</keyword>
<dbReference type="Gene3D" id="3.60.70.12">
    <property type="entry name" value="L-amino peptidase D-ALA esterase/amidase"/>
    <property type="match status" value="1"/>
</dbReference>
<dbReference type="NCBIfam" id="TIGR00120">
    <property type="entry name" value="ArgJ"/>
    <property type="match status" value="1"/>
</dbReference>
<dbReference type="CDD" id="cd02152">
    <property type="entry name" value="OAT"/>
    <property type="match status" value="1"/>
</dbReference>
<comment type="subcellular location">
    <subcellularLocation>
        <location evidence="1">Cytoplasm</location>
    </subcellularLocation>
</comment>
<dbReference type="InterPro" id="IPR042195">
    <property type="entry name" value="ArgJ_beta_C"/>
</dbReference>
<dbReference type="FunFam" id="3.10.20.340:FF:000003">
    <property type="entry name" value="Arginine biosynthesis bifunctional protein ArgJ"/>
    <property type="match status" value="1"/>
</dbReference>
<evidence type="ECO:0000256" key="4">
    <source>
        <dbReference type="ARBA" id="ARBA00022679"/>
    </source>
</evidence>